<protein>
    <submittedName>
        <fullName evidence="1">Uncharacterized protein</fullName>
    </submittedName>
</protein>
<proteinExistence type="predicted"/>
<evidence type="ECO:0000313" key="2">
    <source>
        <dbReference type="Proteomes" id="UP000007266"/>
    </source>
</evidence>
<reference evidence="1 2" key="2">
    <citation type="journal article" date="2010" name="Nucleic Acids Res.">
        <title>BeetleBase in 2010: revisions to provide comprehensive genomic information for Tribolium castaneum.</title>
        <authorList>
            <person name="Kim H.S."/>
            <person name="Murphy T."/>
            <person name="Xia J."/>
            <person name="Caragea D."/>
            <person name="Park Y."/>
            <person name="Beeman R.W."/>
            <person name="Lorenzen M.D."/>
            <person name="Butcher S."/>
            <person name="Manak J.R."/>
            <person name="Brown S.J."/>
        </authorList>
    </citation>
    <scope>GENOME REANNOTATION</scope>
    <source>
        <strain evidence="1 2">Georgia GA2</strain>
    </source>
</reference>
<dbReference type="InParanoid" id="A0A139WP34"/>
<reference evidence="1 2" key="1">
    <citation type="journal article" date="2008" name="Nature">
        <title>The genome of the model beetle and pest Tribolium castaneum.</title>
        <authorList>
            <consortium name="Tribolium Genome Sequencing Consortium"/>
            <person name="Richards S."/>
            <person name="Gibbs R.A."/>
            <person name="Weinstock G.M."/>
            <person name="Brown S.J."/>
            <person name="Denell R."/>
            <person name="Beeman R.W."/>
            <person name="Gibbs R."/>
            <person name="Beeman R.W."/>
            <person name="Brown S.J."/>
            <person name="Bucher G."/>
            <person name="Friedrich M."/>
            <person name="Grimmelikhuijzen C.J."/>
            <person name="Klingler M."/>
            <person name="Lorenzen M."/>
            <person name="Richards S."/>
            <person name="Roth S."/>
            <person name="Schroder R."/>
            <person name="Tautz D."/>
            <person name="Zdobnov E.M."/>
            <person name="Muzny D."/>
            <person name="Gibbs R.A."/>
            <person name="Weinstock G.M."/>
            <person name="Attaway T."/>
            <person name="Bell S."/>
            <person name="Buhay C.J."/>
            <person name="Chandrabose M.N."/>
            <person name="Chavez D."/>
            <person name="Clerk-Blankenburg K.P."/>
            <person name="Cree A."/>
            <person name="Dao M."/>
            <person name="Davis C."/>
            <person name="Chacko J."/>
            <person name="Dinh H."/>
            <person name="Dugan-Rocha S."/>
            <person name="Fowler G."/>
            <person name="Garner T.T."/>
            <person name="Garnes J."/>
            <person name="Gnirke A."/>
            <person name="Hawes A."/>
            <person name="Hernandez J."/>
            <person name="Hines S."/>
            <person name="Holder M."/>
            <person name="Hume J."/>
            <person name="Jhangiani S.N."/>
            <person name="Joshi V."/>
            <person name="Khan Z.M."/>
            <person name="Jackson L."/>
            <person name="Kovar C."/>
            <person name="Kowis A."/>
            <person name="Lee S."/>
            <person name="Lewis L.R."/>
            <person name="Margolis J."/>
            <person name="Morgan M."/>
            <person name="Nazareth L.V."/>
            <person name="Nguyen N."/>
            <person name="Okwuonu G."/>
            <person name="Parker D."/>
            <person name="Richards S."/>
            <person name="Ruiz S.J."/>
            <person name="Santibanez J."/>
            <person name="Savard J."/>
            <person name="Scherer S.E."/>
            <person name="Schneider B."/>
            <person name="Sodergren E."/>
            <person name="Tautz D."/>
            <person name="Vattahil S."/>
            <person name="Villasana D."/>
            <person name="White C.S."/>
            <person name="Wright R."/>
            <person name="Park Y."/>
            <person name="Beeman R.W."/>
            <person name="Lord J."/>
            <person name="Oppert B."/>
            <person name="Lorenzen M."/>
            <person name="Brown S."/>
            <person name="Wang L."/>
            <person name="Savard J."/>
            <person name="Tautz D."/>
            <person name="Richards S."/>
            <person name="Weinstock G."/>
            <person name="Gibbs R.A."/>
            <person name="Liu Y."/>
            <person name="Worley K."/>
            <person name="Weinstock G."/>
            <person name="Elsik C.G."/>
            <person name="Reese J.T."/>
            <person name="Elhaik E."/>
            <person name="Landan G."/>
            <person name="Graur D."/>
            <person name="Arensburger P."/>
            <person name="Atkinson P."/>
            <person name="Beeman R.W."/>
            <person name="Beidler J."/>
            <person name="Brown S.J."/>
            <person name="Demuth J.P."/>
            <person name="Drury D.W."/>
            <person name="Du Y.Z."/>
            <person name="Fujiwara H."/>
            <person name="Lorenzen M."/>
            <person name="Maselli V."/>
            <person name="Osanai M."/>
            <person name="Park Y."/>
            <person name="Robertson H.M."/>
            <person name="Tu Z."/>
            <person name="Wang J.J."/>
            <person name="Wang S."/>
            <person name="Richards S."/>
            <person name="Song H."/>
            <person name="Zhang L."/>
            <person name="Sodergren E."/>
            <person name="Werner D."/>
            <person name="Stanke M."/>
            <person name="Morgenstern B."/>
            <person name="Solovyev V."/>
            <person name="Kosarev P."/>
            <person name="Brown G."/>
            <person name="Chen H.C."/>
            <person name="Ermolaeva O."/>
            <person name="Hlavina W."/>
            <person name="Kapustin Y."/>
            <person name="Kiryutin B."/>
            <person name="Kitts P."/>
            <person name="Maglott D."/>
            <person name="Pruitt K."/>
            <person name="Sapojnikov V."/>
            <person name="Souvorov A."/>
            <person name="Mackey A.J."/>
            <person name="Waterhouse R.M."/>
            <person name="Wyder S."/>
            <person name="Zdobnov E.M."/>
            <person name="Zdobnov E.M."/>
            <person name="Wyder S."/>
            <person name="Kriventseva E.V."/>
            <person name="Kadowaki T."/>
            <person name="Bork P."/>
            <person name="Aranda M."/>
            <person name="Bao R."/>
            <person name="Beermann A."/>
            <person name="Berns N."/>
            <person name="Bolognesi R."/>
            <person name="Bonneton F."/>
            <person name="Bopp D."/>
            <person name="Brown S.J."/>
            <person name="Bucher G."/>
            <person name="Butts T."/>
            <person name="Chaumot A."/>
            <person name="Denell R.E."/>
            <person name="Ferrier D.E."/>
            <person name="Friedrich M."/>
            <person name="Gordon C.M."/>
            <person name="Jindra M."/>
            <person name="Klingler M."/>
            <person name="Lan Q."/>
            <person name="Lattorff H.M."/>
            <person name="Laudet V."/>
            <person name="von Levetsow C."/>
            <person name="Liu Z."/>
            <person name="Lutz R."/>
            <person name="Lynch J.A."/>
            <person name="da Fonseca R.N."/>
            <person name="Posnien N."/>
            <person name="Reuter R."/>
            <person name="Roth S."/>
            <person name="Savard J."/>
            <person name="Schinko J.B."/>
            <person name="Schmitt C."/>
            <person name="Schoppmeier M."/>
            <person name="Schroder R."/>
            <person name="Shippy T.D."/>
            <person name="Simonnet F."/>
            <person name="Marques-Souza H."/>
            <person name="Tautz D."/>
            <person name="Tomoyasu Y."/>
            <person name="Trauner J."/>
            <person name="Van der Zee M."/>
            <person name="Vervoort M."/>
            <person name="Wittkopp N."/>
            <person name="Wimmer E.A."/>
            <person name="Yang X."/>
            <person name="Jones A.K."/>
            <person name="Sattelle D.B."/>
            <person name="Ebert P.R."/>
            <person name="Nelson D."/>
            <person name="Scott J.G."/>
            <person name="Beeman R.W."/>
            <person name="Muthukrishnan S."/>
            <person name="Kramer K.J."/>
            <person name="Arakane Y."/>
            <person name="Beeman R.W."/>
            <person name="Zhu Q."/>
            <person name="Hogenkamp D."/>
            <person name="Dixit R."/>
            <person name="Oppert B."/>
            <person name="Jiang H."/>
            <person name="Zou Z."/>
            <person name="Marshall J."/>
            <person name="Elpidina E."/>
            <person name="Vinokurov K."/>
            <person name="Oppert C."/>
            <person name="Zou Z."/>
            <person name="Evans J."/>
            <person name="Lu Z."/>
            <person name="Zhao P."/>
            <person name="Sumathipala N."/>
            <person name="Altincicek B."/>
            <person name="Vilcinskas A."/>
            <person name="Williams M."/>
            <person name="Hultmark D."/>
            <person name="Hetru C."/>
            <person name="Jiang H."/>
            <person name="Grimmelikhuijzen C.J."/>
            <person name="Hauser F."/>
            <person name="Cazzamali G."/>
            <person name="Williamson M."/>
            <person name="Park Y."/>
            <person name="Li B."/>
            <person name="Tanaka Y."/>
            <person name="Predel R."/>
            <person name="Neupert S."/>
            <person name="Schachtner J."/>
            <person name="Verleyen P."/>
            <person name="Raible F."/>
            <person name="Bork P."/>
            <person name="Friedrich M."/>
            <person name="Walden K.K."/>
            <person name="Robertson H.M."/>
            <person name="Angeli S."/>
            <person name="Foret S."/>
            <person name="Bucher G."/>
            <person name="Schuetz S."/>
            <person name="Maleszka R."/>
            <person name="Wimmer E.A."/>
            <person name="Beeman R.W."/>
            <person name="Lorenzen M."/>
            <person name="Tomoyasu Y."/>
            <person name="Miller S.C."/>
            <person name="Grossmann D."/>
            <person name="Bucher G."/>
        </authorList>
    </citation>
    <scope>NUCLEOTIDE SEQUENCE [LARGE SCALE GENOMIC DNA]</scope>
    <source>
        <strain evidence="1 2">Georgia GA2</strain>
    </source>
</reference>
<dbReference type="Proteomes" id="UP000007266">
    <property type="component" value="Linkage group 1"/>
</dbReference>
<gene>
    <name evidence="1" type="primary">AUGUSTUS-3.0.2_34221</name>
    <name evidence="1" type="ORF">TcasGA2_TC034221</name>
</gene>
<evidence type="ECO:0000313" key="1">
    <source>
        <dbReference type="EMBL" id="KYB29692.1"/>
    </source>
</evidence>
<dbReference type="AlphaFoldDB" id="A0A139WP34"/>
<accession>A0A139WP34</accession>
<organism evidence="1 2">
    <name type="scientific">Tribolium castaneum</name>
    <name type="common">Red flour beetle</name>
    <dbReference type="NCBI Taxonomy" id="7070"/>
    <lineage>
        <taxon>Eukaryota</taxon>
        <taxon>Metazoa</taxon>
        <taxon>Ecdysozoa</taxon>
        <taxon>Arthropoda</taxon>
        <taxon>Hexapoda</taxon>
        <taxon>Insecta</taxon>
        <taxon>Pterygota</taxon>
        <taxon>Neoptera</taxon>
        <taxon>Endopterygota</taxon>
        <taxon>Coleoptera</taxon>
        <taxon>Polyphaga</taxon>
        <taxon>Cucujiformia</taxon>
        <taxon>Tenebrionidae</taxon>
        <taxon>Tenebrionidae incertae sedis</taxon>
        <taxon>Tribolium</taxon>
    </lineage>
</organism>
<name>A0A139WP34_TRICA</name>
<keyword evidence="2" id="KW-1185">Reference proteome</keyword>
<dbReference type="EMBL" id="KQ971307">
    <property type="protein sequence ID" value="KYB29692.1"/>
    <property type="molecule type" value="Genomic_DNA"/>
</dbReference>
<sequence>MGDLRFCFLCDSSESCEPIDVLSHIKAYSADDCLFLHINVNHFNWRHPESSFIVCNRISKCKA</sequence>